<feature type="compositionally biased region" description="Basic and acidic residues" evidence="1">
    <location>
        <begin position="129"/>
        <end position="143"/>
    </location>
</feature>
<evidence type="ECO:0000313" key="2">
    <source>
        <dbReference type="EMBL" id="MBR0799591.1"/>
    </source>
</evidence>
<accession>A0ABS5FTK5</accession>
<dbReference type="RefSeq" id="WP_212494342.1">
    <property type="nucleotide sequence ID" value="NZ_JAFCJH010000041.1"/>
</dbReference>
<gene>
    <name evidence="2" type="ORF">JQ615_29885</name>
</gene>
<proteinExistence type="predicted"/>
<reference evidence="3" key="1">
    <citation type="journal article" date="2021" name="ISME J.">
        <title>Evolutionary origin and ecological implication of a unique nif island in free-living Bradyrhizobium lineages.</title>
        <authorList>
            <person name="Tao J."/>
        </authorList>
    </citation>
    <scope>NUCLEOTIDE SEQUENCE [LARGE SCALE GENOMIC DNA]</scope>
    <source>
        <strain evidence="3">SZCCT0434</strain>
    </source>
</reference>
<evidence type="ECO:0000256" key="1">
    <source>
        <dbReference type="SAM" id="MobiDB-lite"/>
    </source>
</evidence>
<feature type="region of interest" description="Disordered" evidence="1">
    <location>
        <begin position="129"/>
        <end position="149"/>
    </location>
</feature>
<keyword evidence="3" id="KW-1185">Reference proteome</keyword>
<protein>
    <submittedName>
        <fullName evidence="2">Uncharacterized protein</fullName>
    </submittedName>
</protein>
<name>A0ABS5FTK5_9BRAD</name>
<dbReference type="Proteomes" id="UP001315278">
    <property type="component" value="Unassembled WGS sequence"/>
</dbReference>
<comment type="caution">
    <text evidence="2">The sequence shown here is derived from an EMBL/GenBank/DDBJ whole genome shotgun (WGS) entry which is preliminary data.</text>
</comment>
<evidence type="ECO:0000313" key="3">
    <source>
        <dbReference type="Proteomes" id="UP001315278"/>
    </source>
</evidence>
<sequence>MSDDPNKLRSEADAALEREIRQGRKFTAQEALGRMIGPGSMKGGSAVPRVQEAETGIGTWLRCNLTDSTGALQVLLHRQLSGSELLLNNLDQPLLALAAFCQQVLASDYHLKELVREADVEWGRRMDERPHFDREGTPPHPDDPYTNDSVRTALRDVLTKISKVTDS</sequence>
<organism evidence="2 3">
    <name type="scientific">Bradyrhizobium jicamae</name>
    <dbReference type="NCBI Taxonomy" id="280332"/>
    <lineage>
        <taxon>Bacteria</taxon>
        <taxon>Pseudomonadati</taxon>
        <taxon>Pseudomonadota</taxon>
        <taxon>Alphaproteobacteria</taxon>
        <taxon>Hyphomicrobiales</taxon>
        <taxon>Nitrobacteraceae</taxon>
        <taxon>Bradyrhizobium</taxon>
    </lineage>
</organism>
<dbReference type="EMBL" id="JAFCJH010000041">
    <property type="protein sequence ID" value="MBR0799591.1"/>
    <property type="molecule type" value="Genomic_DNA"/>
</dbReference>